<dbReference type="InterPro" id="IPR002401">
    <property type="entry name" value="Cyt_P450_E_grp-I"/>
</dbReference>
<keyword evidence="4 8" id="KW-0560">Oxidoreductase</keyword>
<evidence type="ECO:0000256" key="1">
    <source>
        <dbReference type="ARBA" id="ARBA00010617"/>
    </source>
</evidence>
<comment type="similarity">
    <text evidence="1 8">Belongs to the cytochrome P450 family.</text>
</comment>
<evidence type="ECO:0000313" key="11">
    <source>
        <dbReference type="Proteomes" id="UP001431209"/>
    </source>
</evidence>
<evidence type="ECO:0000256" key="9">
    <source>
        <dbReference type="SAM" id="SignalP"/>
    </source>
</evidence>
<dbReference type="GO" id="GO:0004497">
    <property type="term" value="F:monooxygenase activity"/>
    <property type="evidence" value="ECO:0007669"/>
    <property type="project" value="UniProtKB-KW"/>
</dbReference>
<dbReference type="InterPro" id="IPR050196">
    <property type="entry name" value="Cytochrome_P450_Monoox"/>
</dbReference>
<accession>A0AAW2ZPL5</accession>
<evidence type="ECO:0000256" key="7">
    <source>
        <dbReference type="PIRSR" id="PIRSR602401-1"/>
    </source>
</evidence>
<evidence type="ECO:0000256" key="6">
    <source>
        <dbReference type="ARBA" id="ARBA00023033"/>
    </source>
</evidence>
<feature type="signal peptide" evidence="9">
    <location>
        <begin position="1"/>
        <end position="19"/>
    </location>
</feature>
<organism evidence="10 11">
    <name type="scientific">Acrasis kona</name>
    <dbReference type="NCBI Taxonomy" id="1008807"/>
    <lineage>
        <taxon>Eukaryota</taxon>
        <taxon>Discoba</taxon>
        <taxon>Heterolobosea</taxon>
        <taxon>Tetramitia</taxon>
        <taxon>Eutetramitia</taxon>
        <taxon>Acrasidae</taxon>
        <taxon>Acrasis</taxon>
    </lineage>
</organism>
<dbReference type="GO" id="GO:0020037">
    <property type="term" value="F:heme binding"/>
    <property type="evidence" value="ECO:0007669"/>
    <property type="project" value="InterPro"/>
</dbReference>
<dbReference type="InterPro" id="IPR001128">
    <property type="entry name" value="Cyt_P450"/>
</dbReference>
<dbReference type="InterPro" id="IPR017972">
    <property type="entry name" value="Cyt_P450_CS"/>
</dbReference>
<dbReference type="PROSITE" id="PS00086">
    <property type="entry name" value="CYTOCHROME_P450"/>
    <property type="match status" value="1"/>
</dbReference>
<dbReference type="SUPFAM" id="SSF48264">
    <property type="entry name" value="Cytochrome P450"/>
    <property type="match status" value="1"/>
</dbReference>
<dbReference type="PRINTS" id="PR00463">
    <property type="entry name" value="EP450I"/>
</dbReference>
<dbReference type="GO" id="GO:0016705">
    <property type="term" value="F:oxidoreductase activity, acting on paired donors, with incorporation or reduction of molecular oxygen"/>
    <property type="evidence" value="ECO:0007669"/>
    <property type="project" value="InterPro"/>
</dbReference>
<keyword evidence="9" id="KW-0732">Signal</keyword>
<gene>
    <name evidence="10" type="ORF">AKO1_009822</name>
</gene>
<evidence type="ECO:0000256" key="3">
    <source>
        <dbReference type="ARBA" id="ARBA00022723"/>
    </source>
</evidence>
<dbReference type="GO" id="GO:0005506">
    <property type="term" value="F:iron ion binding"/>
    <property type="evidence" value="ECO:0007669"/>
    <property type="project" value="InterPro"/>
</dbReference>
<dbReference type="EMBL" id="JAOPGA020001734">
    <property type="protein sequence ID" value="KAL0490913.1"/>
    <property type="molecule type" value="Genomic_DNA"/>
</dbReference>
<name>A0AAW2ZPL5_9EUKA</name>
<comment type="caution">
    <text evidence="10">The sequence shown here is derived from an EMBL/GenBank/DDBJ whole genome shotgun (WGS) entry which is preliminary data.</text>
</comment>
<keyword evidence="11" id="KW-1185">Reference proteome</keyword>
<comment type="cofactor">
    <cofactor evidence="7">
        <name>heme</name>
        <dbReference type="ChEBI" id="CHEBI:30413"/>
    </cofactor>
</comment>
<keyword evidence="5 7" id="KW-0408">Iron</keyword>
<proteinExistence type="inferred from homology"/>
<dbReference type="AlphaFoldDB" id="A0AAW2ZPL5"/>
<dbReference type="Proteomes" id="UP001431209">
    <property type="component" value="Unassembled WGS sequence"/>
</dbReference>
<sequence>MLTLTLLTIPFLLYAGLKLYEIYSVRRIYRVGGVGEPYLQTLGIFSMLKTYITTGTEETTTKQLENYKKFGRQTGIYHTFFGPFNYINLTDPEAQKKVMTNSKLFPKFQLTYSENSSPSYRFFGKNLAFMEGEEWQRNRHFFYPISYNVEKFYDTFETHIKNCVTKWDEQFDKQRQDKPVTVYAQHDLTKLFLDILGETVLGVKFNAKDDQIAGVIESYRFFAENLFQPVRAFIPILNKLPTKYNKQVEMHVKRFDGFLYSIIEEARHTIQTGVDKNSILDLIILDEKNLAPTNKQIRDAVVTAIINGHDTTSSAVGFGLYSLAKHQHIQQKLYEELCTITIHNDLSEPMSGSESADFYDQLIQLKYLDWFFKENIRMYPPSGSVLPREAAKDTVLCDYFIPKGTMINVSIISPCHSDAYFGDDVDEFKPERWSDSGNIPEYAYKPFGSGSRKCPGYRFSMIEQKLFFYTVLKKYKIELEKGYQFESFSKFLNHMPYDFKIILTKR</sequence>
<dbReference type="PANTHER" id="PTHR24291">
    <property type="entry name" value="CYTOCHROME P450 FAMILY 4"/>
    <property type="match status" value="1"/>
</dbReference>
<dbReference type="PRINTS" id="PR00385">
    <property type="entry name" value="P450"/>
</dbReference>
<keyword evidence="3 7" id="KW-0479">Metal-binding</keyword>
<dbReference type="Gene3D" id="1.10.630.10">
    <property type="entry name" value="Cytochrome P450"/>
    <property type="match status" value="1"/>
</dbReference>
<evidence type="ECO:0000256" key="5">
    <source>
        <dbReference type="ARBA" id="ARBA00023004"/>
    </source>
</evidence>
<evidence type="ECO:0000256" key="2">
    <source>
        <dbReference type="ARBA" id="ARBA00022617"/>
    </source>
</evidence>
<evidence type="ECO:0000256" key="8">
    <source>
        <dbReference type="RuleBase" id="RU000461"/>
    </source>
</evidence>
<evidence type="ECO:0000256" key="4">
    <source>
        <dbReference type="ARBA" id="ARBA00023002"/>
    </source>
</evidence>
<dbReference type="Pfam" id="PF00067">
    <property type="entry name" value="p450"/>
    <property type="match status" value="1"/>
</dbReference>
<feature type="chain" id="PRO_5043621307" evidence="9">
    <location>
        <begin position="20"/>
        <end position="506"/>
    </location>
</feature>
<keyword evidence="6 8" id="KW-0503">Monooxygenase</keyword>
<feature type="binding site" description="axial binding residue" evidence="7">
    <location>
        <position position="454"/>
    </location>
    <ligand>
        <name>heme</name>
        <dbReference type="ChEBI" id="CHEBI:30413"/>
    </ligand>
    <ligandPart>
        <name>Fe</name>
        <dbReference type="ChEBI" id="CHEBI:18248"/>
    </ligandPart>
</feature>
<evidence type="ECO:0000313" key="10">
    <source>
        <dbReference type="EMBL" id="KAL0490913.1"/>
    </source>
</evidence>
<dbReference type="PANTHER" id="PTHR24291:SF50">
    <property type="entry name" value="BIFUNCTIONAL ALBAFLAVENONE MONOOXYGENASE_TERPENE SYNTHASE"/>
    <property type="match status" value="1"/>
</dbReference>
<dbReference type="InterPro" id="IPR036396">
    <property type="entry name" value="Cyt_P450_sf"/>
</dbReference>
<keyword evidence="2 7" id="KW-0349">Heme</keyword>
<reference evidence="10 11" key="1">
    <citation type="submission" date="2024-03" db="EMBL/GenBank/DDBJ databases">
        <title>The Acrasis kona genome and developmental transcriptomes reveal deep origins of eukaryotic multicellular pathways.</title>
        <authorList>
            <person name="Sheikh S."/>
            <person name="Fu C.-J."/>
            <person name="Brown M.W."/>
            <person name="Baldauf S.L."/>
        </authorList>
    </citation>
    <scope>NUCLEOTIDE SEQUENCE [LARGE SCALE GENOMIC DNA]</scope>
    <source>
        <strain evidence="10 11">ATCC MYA-3509</strain>
    </source>
</reference>
<protein>
    <submittedName>
        <fullName evidence="10">Cytochrome P450</fullName>
    </submittedName>
</protein>